<comment type="caution">
    <text evidence="1">The sequence shown here is derived from an EMBL/GenBank/DDBJ whole genome shotgun (WGS) entry which is preliminary data.</text>
</comment>
<dbReference type="Proteomes" id="UP001198190">
    <property type="component" value="Unassembled WGS sequence"/>
</dbReference>
<protein>
    <submittedName>
        <fullName evidence="1">DUF4054 domain-containing protein</fullName>
    </submittedName>
</protein>
<dbReference type="EMBL" id="JAJCGD010000014">
    <property type="protein sequence ID" value="MCB6828363.1"/>
    <property type="molecule type" value="Genomic_DNA"/>
</dbReference>
<dbReference type="InterPro" id="IPR025127">
    <property type="entry name" value="DUF4054"/>
</dbReference>
<reference evidence="1" key="1">
    <citation type="submission" date="2021-10" db="EMBL/GenBank/DDBJ databases">
        <title>Collection of gut derived symbiotic bacterial strains cultured from healthy donors.</title>
        <authorList>
            <person name="Lin H."/>
            <person name="Littmann E."/>
            <person name="Claire K."/>
            <person name="Pamer E."/>
        </authorList>
    </citation>
    <scope>NUCLEOTIDE SEQUENCE</scope>
    <source>
        <strain evidence="1">MSK.7.16</strain>
    </source>
</reference>
<evidence type="ECO:0000313" key="1">
    <source>
        <dbReference type="EMBL" id="MCB6828363.1"/>
    </source>
</evidence>
<dbReference type="GeneID" id="62778543"/>
<proteinExistence type="predicted"/>
<dbReference type="Pfam" id="PF13262">
    <property type="entry name" value="DUF4054"/>
    <property type="match status" value="1"/>
</dbReference>
<evidence type="ECO:0000313" key="2">
    <source>
        <dbReference type="Proteomes" id="UP001198190"/>
    </source>
</evidence>
<sequence>MMSEELINKVINKIRVIAPKIDIDDEQIKEYIELYSDFVSEKYFGKFYEKALAFFIAHYITLDNIANNENGALDSSIIAGKVISEKEGDLSRTYAQNNMENESILNKTYYGIRYLDLQKMCKPLGIMRKKP</sequence>
<dbReference type="RefSeq" id="WP_008538002.1">
    <property type="nucleotide sequence ID" value="NZ_BSQS01000024.1"/>
</dbReference>
<gene>
    <name evidence="1" type="ORF">LIY65_06600</name>
</gene>
<organism evidence="1 2">
    <name type="scientific">Megamonas funiformis</name>
    <dbReference type="NCBI Taxonomy" id="437897"/>
    <lineage>
        <taxon>Bacteria</taxon>
        <taxon>Bacillati</taxon>
        <taxon>Bacillota</taxon>
        <taxon>Negativicutes</taxon>
        <taxon>Selenomonadales</taxon>
        <taxon>Selenomonadaceae</taxon>
        <taxon>Megamonas</taxon>
    </lineage>
</organism>
<name>A0AAW4U554_9FIRM</name>
<dbReference type="AlphaFoldDB" id="A0AAW4U554"/>
<accession>A0AAW4U554</accession>